<evidence type="ECO:0000313" key="5">
    <source>
        <dbReference type="EMBL" id="SDS04182.1"/>
    </source>
</evidence>
<dbReference type="PANTHER" id="PTHR43537:SF24">
    <property type="entry name" value="GLUCONATE OPERON TRANSCRIPTIONAL REPRESSOR"/>
    <property type="match status" value="1"/>
</dbReference>
<dbReference type="SMART" id="SM00345">
    <property type="entry name" value="HTH_GNTR"/>
    <property type="match status" value="1"/>
</dbReference>
<dbReference type="SUPFAM" id="SSF48008">
    <property type="entry name" value="GntR ligand-binding domain-like"/>
    <property type="match status" value="1"/>
</dbReference>
<dbReference type="PANTHER" id="PTHR43537">
    <property type="entry name" value="TRANSCRIPTIONAL REGULATOR, GNTR FAMILY"/>
    <property type="match status" value="1"/>
</dbReference>
<dbReference type="SUPFAM" id="SSF46785">
    <property type="entry name" value="Winged helix' DNA-binding domain"/>
    <property type="match status" value="1"/>
</dbReference>
<accession>A0A1H1NYZ4</accession>
<gene>
    <name evidence="5" type="ORF">SAMN04489834_0749</name>
</gene>
<dbReference type="InterPro" id="IPR036390">
    <property type="entry name" value="WH_DNA-bd_sf"/>
</dbReference>
<dbReference type="Gene3D" id="1.20.120.530">
    <property type="entry name" value="GntR ligand-binding domain-like"/>
    <property type="match status" value="1"/>
</dbReference>
<keyword evidence="3" id="KW-0804">Transcription</keyword>
<dbReference type="InterPro" id="IPR036388">
    <property type="entry name" value="WH-like_DNA-bd_sf"/>
</dbReference>
<protein>
    <submittedName>
        <fullName evidence="5">DNA-binding transcriptional regulator, GntR family</fullName>
    </submittedName>
</protein>
<dbReference type="InterPro" id="IPR008920">
    <property type="entry name" value="TF_FadR/GntR_C"/>
</dbReference>
<dbReference type="CDD" id="cd07377">
    <property type="entry name" value="WHTH_GntR"/>
    <property type="match status" value="1"/>
</dbReference>
<evidence type="ECO:0000313" key="6">
    <source>
        <dbReference type="Proteomes" id="UP000181956"/>
    </source>
</evidence>
<dbReference type="OrthoDB" id="3289286at2"/>
<sequence length="256" mass="28381">MSMPAPGPNRIARSVLSDETYFVIRDMLLDHRIAPGQRVNIEALAADLGVSPTPVREALARLESDGLVVKTPLRGYSSTQLLGVREFTELSQFRDLIEPWTAAQAARSIDEAGIEAIRDELANARAAILREADGAGSYAALTEHDARFHSLIARLAGNELMVQAFERTHFHLHFLRLYMASLAQTSRPEDEARLIANAFGDYYRSDGGSLALDEHTAIAEAIIEHRAEDAARLIREHIESSQRRFEPVVALLEREG</sequence>
<dbReference type="InterPro" id="IPR000524">
    <property type="entry name" value="Tscrpt_reg_HTH_GntR"/>
</dbReference>
<keyword evidence="2 5" id="KW-0238">DNA-binding</keyword>
<keyword evidence="1" id="KW-0805">Transcription regulation</keyword>
<dbReference type="EMBL" id="LT629742">
    <property type="protein sequence ID" value="SDS04182.1"/>
    <property type="molecule type" value="Genomic_DNA"/>
</dbReference>
<dbReference type="Pfam" id="PF00392">
    <property type="entry name" value="GntR"/>
    <property type="match status" value="1"/>
</dbReference>
<name>A0A1H1NYZ4_9MICO</name>
<proteinExistence type="predicted"/>
<dbReference type="SMART" id="SM00895">
    <property type="entry name" value="FCD"/>
    <property type="match status" value="1"/>
</dbReference>
<dbReference type="InterPro" id="IPR011711">
    <property type="entry name" value="GntR_C"/>
</dbReference>
<organism evidence="5 6">
    <name type="scientific">Microterricola viridarii</name>
    <dbReference type="NCBI Taxonomy" id="412690"/>
    <lineage>
        <taxon>Bacteria</taxon>
        <taxon>Bacillati</taxon>
        <taxon>Actinomycetota</taxon>
        <taxon>Actinomycetes</taxon>
        <taxon>Micrococcales</taxon>
        <taxon>Microbacteriaceae</taxon>
        <taxon>Microterricola</taxon>
    </lineage>
</organism>
<reference evidence="6" key="1">
    <citation type="submission" date="2016-10" db="EMBL/GenBank/DDBJ databases">
        <authorList>
            <person name="Varghese N."/>
            <person name="Submissions S."/>
        </authorList>
    </citation>
    <scope>NUCLEOTIDE SEQUENCE [LARGE SCALE GENOMIC DNA]</scope>
    <source>
        <strain evidence="6">DSM 21772</strain>
    </source>
</reference>
<keyword evidence="6" id="KW-1185">Reference proteome</keyword>
<evidence type="ECO:0000259" key="4">
    <source>
        <dbReference type="PROSITE" id="PS50949"/>
    </source>
</evidence>
<feature type="domain" description="HTH gntR-type" evidence="4">
    <location>
        <begin position="14"/>
        <end position="81"/>
    </location>
</feature>
<dbReference type="GO" id="GO:0003677">
    <property type="term" value="F:DNA binding"/>
    <property type="evidence" value="ECO:0007669"/>
    <property type="project" value="UniProtKB-KW"/>
</dbReference>
<dbReference type="PROSITE" id="PS50949">
    <property type="entry name" value="HTH_GNTR"/>
    <property type="match status" value="1"/>
</dbReference>
<evidence type="ECO:0000256" key="2">
    <source>
        <dbReference type="ARBA" id="ARBA00023125"/>
    </source>
</evidence>
<dbReference type="Gene3D" id="1.10.10.10">
    <property type="entry name" value="Winged helix-like DNA-binding domain superfamily/Winged helix DNA-binding domain"/>
    <property type="match status" value="1"/>
</dbReference>
<dbReference type="GO" id="GO:0003700">
    <property type="term" value="F:DNA-binding transcription factor activity"/>
    <property type="evidence" value="ECO:0007669"/>
    <property type="project" value="InterPro"/>
</dbReference>
<dbReference type="STRING" id="412690.SAMN04489834_0749"/>
<evidence type="ECO:0000256" key="1">
    <source>
        <dbReference type="ARBA" id="ARBA00023015"/>
    </source>
</evidence>
<dbReference type="Pfam" id="PF07729">
    <property type="entry name" value="FCD"/>
    <property type="match status" value="1"/>
</dbReference>
<evidence type="ECO:0000256" key="3">
    <source>
        <dbReference type="ARBA" id="ARBA00023163"/>
    </source>
</evidence>
<dbReference type="Proteomes" id="UP000181956">
    <property type="component" value="Chromosome I"/>
</dbReference>
<dbReference type="AlphaFoldDB" id="A0A1H1NYZ4"/>